<evidence type="ECO:0000256" key="3">
    <source>
        <dbReference type="ARBA" id="ARBA00022989"/>
    </source>
</evidence>
<dbReference type="OrthoDB" id="98258at2"/>
<comment type="subcellular location">
    <subcellularLocation>
        <location evidence="1">Membrane</location>
        <topology evidence="1">Single-pass membrane protein</topology>
    </subcellularLocation>
</comment>
<reference evidence="7 8" key="1">
    <citation type="journal article" date="2018" name="Front. Microbiol.">
        <title>Hydrolytic Capabilities as a Key to Environmental Success: Chitinolytic and Cellulolytic Acidobacteria From Acidic Sub-arctic Soils and Boreal Peatlands.</title>
        <authorList>
            <person name="Belova S.E."/>
            <person name="Ravin N.V."/>
            <person name="Pankratov T.A."/>
            <person name="Rakitin A.L."/>
            <person name="Ivanova A.A."/>
            <person name="Beletsky A.V."/>
            <person name="Mardanov A.V."/>
            <person name="Sinninghe Damste J.S."/>
            <person name="Dedysh S.N."/>
        </authorList>
    </citation>
    <scope>NUCLEOTIDE SEQUENCE [LARGE SCALE GENOMIC DNA]</scope>
    <source>
        <strain evidence="7 8">SBC82</strain>
    </source>
</reference>
<accession>A0A2Z5G8P1</accession>
<dbReference type="Proteomes" id="UP000253606">
    <property type="component" value="Chromosome"/>
</dbReference>
<dbReference type="GO" id="GO:0009306">
    <property type="term" value="P:protein secretion"/>
    <property type="evidence" value="ECO:0007669"/>
    <property type="project" value="InterPro"/>
</dbReference>
<keyword evidence="3 5" id="KW-1133">Transmembrane helix</keyword>
<keyword evidence="2 5" id="KW-0812">Transmembrane</keyword>
<dbReference type="KEGG" id="abas:ACPOL_5943"/>
<keyword evidence="4 5" id="KW-0472">Membrane</keyword>
<evidence type="ECO:0000256" key="4">
    <source>
        <dbReference type="ARBA" id="ARBA00023136"/>
    </source>
</evidence>
<dbReference type="PANTHER" id="PTHR36985:SF1">
    <property type="entry name" value="TRANSLOCATION AND ASSEMBLY MODULE SUBUNIT TAMB"/>
    <property type="match status" value="1"/>
</dbReference>
<organism evidence="7 8">
    <name type="scientific">Acidisarcina polymorpha</name>
    <dbReference type="NCBI Taxonomy" id="2211140"/>
    <lineage>
        <taxon>Bacteria</taxon>
        <taxon>Pseudomonadati</taxon>
        <taxon>Acidobacteriota</taxon>
        <taxon>Terriglobia</taxon>
        <taxon>Terriglobales</taxon>
        <taxon>Acidobacteriaceae</taxon>
        <taxon>Acidisarcina</taxon>
    </lineage>
</organism>
<protein>
    <recommendedName>
        <fullName evidence="6">Translocation and assembly module TamB C-terminal domain-containing protein</fullName>
    </recommendedName>
</protein>
<evidence type="ECO:0000313" key="7">
    <source>
        <dbReference type="EMBL" id="AXC15187.1"/>
    </source>
</evidence>
<evidence type="ECO:0000259" key="6">
    <source>
        <dbReference type="Pfam" id="PF04357"/>
    </source>
</evidence>
<dbReference type="GO" id="GO:0097347">
    <property type="term" value="C:TAM protein secretion complex"/>
    <property type="evidence" value="ECO:0007669"/>
    <property type="project" value="TreeGrafter"/>
</dbReference>
<feature type="transmembrane region" description="Helical" evidence="5">
    <location>
        <begin position="21"/>
        <end position="43"/>
    </location>
</feature>
<sequence length="1410" mass="150045">MSADQDLQSASSTSPRNPRPLFWTMLVCLALIALAVGAASWYATTPSFEAIVRNRLVTTLEKATGGRVELGAFHWRLLHLEFEADNLTIHGLEAPGEVPYAHIDRLFLRAKIRNLWEAKIGLNSLEGDSPVFHLIVYPDGATNQPKPKTVSHHGSVTDTLFDLAVDHTQVTHGLVRINQQAIPFELSANDLGVLITYDPTLDHYLAKVRAADISAERAKLPPVHSQLELTADLSRTNAVMSQLKLQTGDNPRQASVLEASGSLNDYANPQFELKLKGNIDVREVEALTAVPGLSGVAGLQIQGKGNLSAFVVDGQAKITGAEYRIPEVRVSGVNGSTNIHLTQDEIALTSLKARLPDGGSVDGELHLLNWLAPAPAAPAMKAAVSTAAKKVQNLPAPPATMTGIIRAKIDRVSLRSVMEMTAPPGYHDLGFDTAASGLVAVDWAGTAADLKVSANVTMAAGDGRYGAPLGGSLDATYYNRRGAVDIRHLLAQTPGSHIQVQGSLGVYPLNRDSAIQADLVTTNLGEFDKTLADLGVSTTGMHGKQTGVQAIPVQLHGEAEFHGTVTGSLMKPDVKGHLTANNFDTVFDYVGPAAPPAAVAASTQVSSGTSPLPASPASETTPIKTTDIHWDHLDTQAEYTPEVISVQEATLLRGQTTIHVSGQLHAHQVARHSSYDDDSSIDANVSMQNAAITDLLKIAGVTTPVSGTLTLQARIGGSLNNFNGGGHVAILGGQIYGEDYRSLNTDLRFNGQELDATNLIFLQDGGRISGDGGYDLRHKTVHFKAAGSGFDLAHLPQLQSAKLSIGGMLDFEASGSGPVQNLVGEADLHVVQLLIDHEFRGSLDAHANLDRKTLNYRANSGIDLAAFQLTGKTELIGNYPTQAYLRANQLHLDRLFRLFNVTDVSSRSVMSLQATISGPAKQPKLMEGSFNLDPFEVSVGGVALRSASNVSAQLHNGVLHLDPLQILGDDTNMKALGSVAIFEESRSLDLHASGSVNLRLAQSFDPNITSSGHVDFFVDATGTLQRPNLGGQVKFTNVAMSLGDLPNGLSQMNGTLVFDQDRLTVQQLSAVTGGGRLQIGGSITYQQGIYGDLTATGKDIRIRYPQGVSSMANASLRLQGTETNLLLSGNVLVTRFSISPNLDLASLKSATAAGPLPDPNSPSNHVRLDVHITSAPELNFQNSFAKLAGDVDLRIRGTVADPSLLGHISITDGSATFAGTTYQLQRGEIYFSNPIHIDPVIDLDATARVEDYDIEIGVHGTLSKLGLTYRSEPPLPEADVFALLALGRTQEEQQIYSQEQQAAGVNSTADALLGGALNATVSNRVSKLFGAGSVKIDPTFVGNLGNSTARITVQEKIGKNVTVTYATNVNSTAQQLIAGQLYLTQNVSVVAQRDESGVFSLVLKIHQRRR</sequence>
<gene>
    <name evidence="7" type="ORF">ACPOL_5943</name>
</gene>
<dbReference type="RefSeq" id="WP_114209805.1">
    <property type="nucleotide sequence ID" value="NZ_CP030840.1"/>
</dbReference>
<evidence type="ECO:0000256" key="2">
    <source>
        <dbReference type="ARBA" id="ARBA00022692"/>
    </source>
</evidence>
<dbReference type="GO" id="GO:0005886">
    <property type="term" value="C:plasma membrane"/>
    <property type="evidence" value="ECO:0007669"/>
    <property type="project" value="InterPro"/>
</dbReference>
<dbReference type="PANTHER" id="PTHR36985">
    <property type="entry name" value="TRANSLOCATION AND ASSEMBLY MODULE SUBUNIT TAMB"/>
    <property type="match status" value="1"/>
</dbReference>
<proteinExistence type="predicted"/>
<keyword evidence="8" id="KW-1185">Reference proteome</keyword>
<dbReference type="InterPro" id="IPR007452">
    <property type="entry name" value="TamB_C"/>
</dbReference>
<name>A0A2Z5G8P1_9BACT</name>
<dbReference type="Pfam" id="PF04357">
    <property type="entry name" value="TamB"/>
    <property type="match status" value="1"/>
</dbReference>
<evidence type="ECO:0000256" key="1">
    <source>
        <dbReference type="ARBA" id="ARBA00004167"/>
    </source>
</evidence>
<evidence type="ECO:0000256" key="5">
    <source>
        <dbReference type="SAM" id="Phobius"/>
    </source>
</evidence>
<feature type="domain" description="Translocation and assembly module TamB C-terminal" evidence="6">
    <location>
        <begin position="1068"/>
        <end position="1396"/>
    </location>
</feature>
<dbReference type="EMBL" id="CP030840">
    <property type="protein sequence ID" value="AXC15187.1"/>
    <property type="molecule type" value="Genomic_DNA"/>
</dbReference>
<evidence type="ECO:0000313" key="8">
    <source>
        <dbReference type="Proteomes" id="UP000253606"/>
    </source>
</evidence>